<name>A0A8S0SQB1_OLEEU</name>
<dbReference type="PANTHER" id="PTHR14000">
    <property type="entry name" value="FINGER CCCH DOMAIN PROTEIN, PUTATIVE (DUF3755)-RELATED"/>
    <property type="match status" value="1"/>
</dbReference>
<sequence length="321" mass="35298">MEAENAGFHHQQHQQGISFKSGTSSGGSSSSGVVSPMISMGNYYNHSGTDSNLSLNDCTTGAAGGIIFSSPGAVQAGNSFGSSLLLESVPGLKHDTGLAVEWSVEEQYKLEEGLAKYANEPNILRYIKIAASLRDKNVRDVALRCRWMTRKRRKQEDHIFGKNVKDRKLPDRWWLLSTLPLLFDKFIESPSKNITSSTSPMNMGPHSLFINHQEQGDCLAFEALTGTTKHLLEENNQAFVQISANISTLKLQENIDLFCRARNNITAVLNEMRSMPGIMSRMPPLPVIINEELASSILPSSSQPAMFFSSGGIYLKQEPGC</sequence>
<dbReference type="Gramene" id="OE9A018133T3">
    <property type="protein sequence ID" value="OE9A018133C3"/>
    <property type="gene ID" value="OE9A018133"/>
</dbReference>
<evidence type="ECO:0000256" key="1">
    <source>
        <dbReference type="SAM" id="MobiDB-lite"/>
    </source>
</evidence>
<dbReference type="Proteomes" id="UP000594638">
    <property type="component" value="Unassembled WGS sequence"/>
</dbReference>
<keyword evidence="3" id="KW-1185">Reference proteome</keyword>
<evidence type="ECO:0000313" key="3">
    <source>
        <dbReference type="Proteomes" id="UP000594638"/>
    </source>
</evidence>
<protein>
    <submittedName>
        <fullName evidence="2">Uncharacterized protein</fullName>
    </submittedName>
</protein>
<reference evidence="2 3" key="1">
    <citation type="submission" date="2019-12" db="EMBL/GenBank/DDBJ databases">
        <authorList>
            <person name="Alioto T."/>
            <person name="Alioto T."/>
            <person name="Gomez Garrido J."/>
        </authorList>
    </citation>
    <scope>NUCLEOTIDE SEQUENCE [LARGE SCALE GENOMIC DNA]</scope>
</reference>
<organism evidence="2 3">
    <name type="scientific">Olea europaea subsp. europaea</name>
    <dbReference type="NCBI Taxonomy" id="158383"/>
    <lineage>
        <taxon>Eukaryota</taxon>
        <taxon>Viridiplantae</taxon>
        <taxon>Streptophyta</taxon>
        <taxon>Embryophyta</taxon>
        <taxon>Tracheophyta</taxon>
        <taxon>Spermatophyta</taxon>
        <taxon>Magnoliopsida</taxon>
        <taxon>eudicotyledons</taxon>
        <taxon>Gunneridae</taxon>
        <taxon>Pentapetalae</taxon>
        <taxon>asterids</taxon>
        <taxon>lamiids</taxon>
        <taxon>Lamiales</taxon>
        <taxon>Oleaceae</taxon>
        <taxon>Oleeae</taxon>
        <taxon>Olea</taxon>
    </lineage>
</organism>
<accession>A0A8S0SQB1</accession>
<dbReference type="EMBL" id="CACTIH010005481">
    <property type="protein sequence ID" value="CAA2994791.1"/>
    <property type="molecule type" value="Genomic_DNA"/>
</dbReference>
<feature type="region of interest" description="Disordered" evidence="1">
    <location>
        <begin position="1"/>
        <end position="32"/>
    </location>
</feature>
<gene>
    <name evidence="2" type="ORF">OLEA9_A018133</name>
</gene>
<dbReference type="AlphaFoldDB" id="A0A8S0SQB1"/>
<dbReference type="Pfam" id="PF12579">
    <property type="entry name" value="DUF3755"/>
    <property type="match status" value="1"/>
</dbReference>
<dbReference type="OrthoDB" id="19768at2759"/>
<dbReference type="InterPro" id="IPR022228">
    <property type="entry name" value="DUF3755"/>
</dbReference>
<proteinExistence type="predicted"/>
<feature type="compositionally biased region" description="Low complexity" evidence="1">
    <location>
        <begin position="16"/>
        <end position="32"/>
    </location>
</feature>
<evidence type="ECO:0000313" key="2">
    <source>
        <dbReference type="EMBL" id="CAA2994791.1"/>
    </source>
</evidence>
<dbReference type="PANTHER" id="PTHR14000:SF6">
    <property type="entry name" value="OS02G0631200 PROTEIN"/>
    <property type="match status" value="1"/>
</dbReference>
<comment type="caution">
    <text evidence="2">The sequence shown here is derived from an EMBL/GenBank/DDBJ whole genome shotgun (WGS) entry which is preliminary data.</text>
</comment>